<dbReference type="PANTHER" id="PTHR43273">
    <property type="entry name" value="ANAEROBIC SULFATASE-MATURATING ENZYME HOMOLOG ASLB-RELATED"/>
    <property type="match status" value="1"/>
</dbReference>
<dbReference type="GO" id="GO:0016491">
    <property type="term" value="F:oxidoreductase activity"/>
    <property type="evidence" value="ECO:0007669"/>
    <property type="project" value="InterPro"/>
</dbReference>
<evidence type="ECO:0000313" key="6">
    <source>
        <dbReference type="EMBL" id="RFU84697.1"/>
    </source>
</evidence>
<dbReference type="InterPro" id="IPR007197">
    <property type="entry name" value="rSAM"/>
</dbReference>
<dbReference type="SFLD" id="SFLDG01067">
    <property type="entry name" value="SPASM/twitch_domain_containing"/>
    <property type="match status" value="1"/>
</dbReference>
<dbReference type="GO" id="GO:0046872">
    <property type="term" value="F:metal ion binding"/>
    <property type="evidence" value="ECO:0007669"/>
    <property type="project" value="UniProtKB-KW"/>
</dbReference>
<evidence type="ECO:0000256" key="1">
    <source>
        <dbReference type="ARBA" id="ARBA00022691"/>
    </source>
</evidence>
<dbReference type="EMBL" id="QUAK01000115">
    <property type="protein sequence ID" value="RFU84697.1"/>
    <property type="molecule type" value="Genomic_DNA"/>
</dbReference>
<dbReference type="SFLD" id="SFLDG01072">
    <property type="entry name" value="dehydrogenase_like"/>
    <property type="match status" value="1"/>
</dbReference>
<dbReference type="SUPFAM" id="SSF102114">
    <property type="entry name" value="Radical SAM enzymes"/>
    <property type="match status" value="1"/>
</dbReference>
<keyword evidence="7" id="KW-1185">Reference proteome</keyword>
<dbReference type="InterPro" id="IPR013785">
    <property type="entry name" value="Aldolase_TIM"/>
</dbReference>
<dbReference type="Pfam" id="PF04055">
    <property type="entry name" value="Radical_SAM"/>
    <property type="match status" value="1"/>
</dbReference>
<dbReference type="Gene3D" id="3.20.20.70">
    <property type="entry name" value="Aldolase class I"/>
    <property type="match status" value="1"/>
</dbReference>
<dbReference type="RefSeq" id="WP_128557662.1">
    <property type="nucleotide sequence ID" value="NZ_QUAK01000115.1"/>
</dbReference>
<reference evidence="6 7" key="1">
    <citation type="submission" date="2018-08" db="EMBL/GenBank/DDBJ databases">
        <title>Isolation, diversity and antifungal activity of Actinobacteria from wheat.</title>
        <authorList>
            <person name="Han C."/>
        </authorList>
    </citation>
    <scope>NUCLEOTIDE SEQUENCE [LARGE SCALE GENOMIC DNA]</scope>
    <source>
        <strain evidence="6 7">NEAU-YY421</strain>
    </source>
</reference>
<feature type="domain" description="Radical SAM core" evidence="5">
    <location>
        <begin position="6"/>
        <end position="244"/>
    </location>
</feature>
<dbReference type="OrthoDB" id="9782387at2"/>
<evidence type="ECO:0000256" key="3">
    <source>
        <dbReference type="ARBA" id="ARBA00023004"/>
    </source>
</evidence>
<name>A0A372M311_9ACTN</name>
<dbReference type="GO" id="GO:0051536">
    <property type="term" value="F:iron-sulfur cluster binding"/>
    <property type="evidence" value="ECO:0007669"/>
    <property type="project" value="UniProtKB-KW"/>
</dbReference>
<keyword evidence="2" id="KW-0479">Metal-binding</keyword>
<keyword evidence="3" id="KW-0408">Iron</keyword>
<evidence type="ECO:0000256" key="4">
    <source>
        <dbReference type="ARBA" id="ARBA00023014"/>
    </source>
</evidence>
<gene>
    <name evidence="6" type="ORF">DY218_21110</name>
</gene>
<dbReference type="InterPro" id="IPR026335">
    <property type="entry name" value="rSAM_SPASM_FxsB"/>
</dbReference>
<dbReference type="CDD" id="cd01335">
    <property type="entry name" value="Radical_SAM"/>
    <property type="match status" value="1"/>
</dbReference>
<protein>
    <submittedName>
        <fullName evidence="6">FxsB family radical SAM/SPASM domain protein</fullName>
    </submittedName>
</protein>
<dbReference type="InterPro" id="IPR058240">
    <property type="entry name" value="rSAM_sf"/>
</dbReference>
<evidence type="ECO:0000259" key="5">
    <source>
        <dbReference type="PROSITE" id="PS51918"/>
    </source>
</evidence>
<organism evidence="6 7">
    <name type="scientific">Streptomyces triticagri</name>
    <dbReference type="NCBI Taxonomy" id="2293568"/>
    <lineage>
        <taxon>Bacteria</taxon>
        <taxon>Bacillati</taxon>
        <taxon>Actinomycetota</taxon>
        <taxon>Actinomycetes</taxon>
        <taxon>Kitasatosporales</taxon>
        <taxon>Streptomycetaceae</taxon>
        <taxon>Streptomyces</taxon>
    </lineage>
</organism>
<dbReference type="SFLD" id="SFLDS00029">
    <property type="entry name" value="Radical_SAM"/>
    <property type="match status" value="1"/>
</dbReference>
<keyword evidence="1" id="KW-0949">S-adenosyl-L-methionine</keyword>
<accession>A0A372M311</accession>
<sequence>MTDSADFPLQQLVLKIHSRCDLACDHCYVYEHADQTWRAKPVVISPETVAAVARRLAEYAEAKSLDSISVILHGGEPLLAGPARLRDICTELKSVVSPVTALDLRMHTNGVQLRRKHLEVCREFDVKIGISLDGDRAANDRHRLDRRGRSSYDRVVQAVELLRSPEYRHLYLGLLCTVDVANDPVAVHDALTALDPPRIDYLLPHSTWDSPPPPGRSGSPTPYADWLLAVFDRWQEQGRTVPVRTFDSVLSTLRGGPSLTEAMGLAPSDLAVVETDGSFEQADSLKTAFDGAPATGYDVLRHGFEEFAAHPGVRARQSGIAGVSETCRRCPVVESCGGGLYAHRFSSERQFDNPSVFCADLKALVEGIADRITQRDLAPAVLNSDELFLAQLQLDRTLLARTHTGLAGDPDWAAAWDLLVRLDSDERTAPGLNALLTHPYLRPALHRAWHGPADLPRFMAMAAAAAVHAREPVTLGWDQPGTELHLPTLGTLALPGPGRVEVTVAGAQWSIRQHRGPVHVPAERPAEWRELTSVERGTGAALLIDDADPYRSCYPVPVSDPLGDAELAGFTARLRAAYGLLDEQRPEWQKDINALEPATVTPLAAGSGLQLGSHRLGALGVAVDIEPAAFVRALPLLGRRARLTALREVADLHVPGSRAGRLLDRASETIAEAVAPAGADPVHRRRSAETAARALDELDGEPARSHLTASGRALLAELREEHRALDD</sequence>
<evidence type="ECO:0000256" key="2">
    <source>
        <dbReference type="ARBA" id="ARBA00022723"/>
    </source>
</evidence>
<keyword evidence="4" id="KW-0411">Iron-sulfur</keyword>
<dbReference type="NCBIfam" id="NF040587">
    <property type="entry name" value="rSAM_lost_HExxH"/>
    <property type="match status" value="1"/>
</dbReference>
<dbReference type="PANTHER" id="PTHR43273:SF8">
    <property type="entry name" value="RADICAL SAM DOMAIN PROTEIN"/>
    <property type="match status" value="1"/>
</dbReference>
<dbReference type="Proteomes" id="UP000263094">
    <property type="component" value="Unassembled WGS sequence"/>
</dbReference>
<proteinExistence type="predicted"/>
<dbReference type="PROSITE" id="PS51918">
    <property type="entry name" value="RADICAL_SAM"/>
    <property type="match status" value="1"/>
</dbReference>
<evidence type="ECO:0000313" key="7">
    <source>
        <dbReference type="Proteomes" id="UP000263094"/>
    </source>
</evidence>
<dbReference type="InterPro" id="IPR023867">
    <property type="entry name" value="Sulphatase_maturase_rSAM"/>
</dbReference>
<dbReference type="SFLD" id="SFLDG01386">
    <property type="entry name" value="main_SPASM_domain-containing"/>
    <property type="match status" value="1"/>
</dbReference>
<dbReference type="AlphaFoldDB" id="A0A372M311"/>
<comment type="caution">
    <text evidence="6">The sequence shown here is derived from an EMBL/GenBank/DDBJ whole genome shotgun (WGS) entry which is preliminary data.</text>
</comment>
<dbReference type="NCBIfam" id="TIGR04269">
    <property type="entry name" value="SAM_SPASM_FxsB"/>
    <property type="match status" value="1"/>
</dbReference>